<dbReference type="GO" id="GO:0016787">
    <property type="term" value="F:hydrolase activity"/>
    <property type="evidence" value="ECO:0007669"/>
    <property type="project" value="UniProtKB-KW"/>
</dbReference>
<feature type="domain" description="AB hydrolase-1" evidence="2">
    <location>
        <begin position="21"/>
        <end position="257"/>
    </location>
</feature>
<evidence type="ECO:0000256" key="1">
    <source>
        <dbReference type="ARBA" id="ARBA00022801"/>
    </source>
</evidence>
<dbReference type="OrthoDB" id="9785847at2"/>
<reference evidence="3 4" key="1">
    <citation type="submission" date="2019-02" db="EMBL/GenBank/DDBJ databases">
        <title>Sequencing the genomes of 1000 actinobacteria strains.</title>
        <authorList>
            <person name="Klenk H.-P."/>
        </authorList>
    </citation>
    <scope>NUCLEOTIDE SEQUENCE [LARGE SCALE GENOMIC DNA]</scope>
    <source>
        <strain evidence="3 4">DSM 45779</strain>
    </source>
</reference>
<dbReference type="InterPro" id="IPR000073">
    <property type="entry name" value="AB_hydrolase_1"/>
</dbReference>
<dbReference type="PRINTS" id="PR00111">
    <property type="entry name" value="ABHYDROLASE"/>
</dbReference>
<dbReference type="RefSeq" id="WP_130290880.1">
    <property type="nucleotide sequence ID" value="NZ_SHKL01000001.1"/>
</dbReference>
<evidence type="ECO:0000259" key="2">
    <source>
        <dbReference type="Pfam" id="PF00561"/>
    </source>
</evidence>
<dbReference type="PANTHER" id="PTHR43798">
    <property type="entry name" value="MONOACYLGLYCEROL LIPASE"/>
    <property type="match status" value="1"/>
</dbReference>
<dbReference type="InterPro" id="IPR050266">
    <property type="entry name" value="AB_hydrolase_sf"/>
</dbReference>
<name>A0A4Q7UZZ9_PSEST</name>
<dbReference type="GO" id="GO:0016020">
    <property type="term" value="C:membrane"/>
    <property type="evidence" value="ECO:0007669"/>
    <property type="project" value="TreeGrafter"/>
</dbReference>
<dbReference type="PANTHER" id="PTHR43798:SF31">
    <property type="entry name" value="AB HYDROLASE SUPERFAMILY PROTEIN YCLE"/>
    <property type="match status" value="1"/>
</dbReference>
<comment type="caution">
    <text evidence="3">The sequence shown here is derived from an EMBL/GenBank/DDBJ whole genome shotgun (WGS) entry which is preliminary data.</text>
</comment>
<sequence length="282" mass="30469">MRARTDDGVELHWESHGEGEPLLLLHEFGGDHRSWRPQVAHFSRRYRCLVYDARGYPSSDVPTDPDAYSQERAVADALCVLDAAGESSAHVVGNSMGGFATLHLGLRHPDRTRSLVVAGCGYGAHPDQDAAFRAESRELSRRYADEGSAAVAADYGAGPGRLFLKDKDPAGYAEHLAVLAEHDPTGAGLTMAGVQASRPSLYDLRDDLARMDVPTLIVAGDGDDGILDVDVMLRRTLPRAGLAVLPRSGHLTNLEEPALFNALVEQFHAQVAAGRWARPSQE</sequence>
<protein>
    <submittedName>
        <fullName evidence="3">Pimeloyl-ACP methyl ester carboxylesterase</fullName>
    </submittedName>
</protein>
<dbReference type="Proteomes" id="UP000291591">
    <property type="component" value="Unassembled WGS sequence"/>
</dbReference>
<evidence type="ECO:0000313" key="3">
    <source>
        <dbReference type="EMBL" id="RZT86611.1"/>
    </source>
</evidence>
<evidence type="ECO:0000313" key="4">
    <source>
        <dbReference type="Proteomes" id="UP000291591"/>
    </source>
</evidence>
<accession>A0A4Q7UZZ9</accession>
<dbReference type="Gene3D" id="3.40.50.1820">
    <property type="entry name" value="alpha/beta hydrolase"/>
    <property type="match status" value="1"/>
</dbReference>
<keyword evidence="4" id="KW-1185">Reference proteome</keyword>
<proteinExistence type="predicted"/>
<dbReference type="InterPro" id="IPR029058">
    <property type="entry name" value="AB_hydrolase_fold"/>
</dbReference>
<dbReference type="AlphaFoldDB" id="A0A4Q7UZZ9"/>
<dbReference type="SUPFAM" id="SSF53474">
    <property type="entry name" value="alpha/beta-Hydrolases"/>
    <property type="match status" value="1"/>
</dbReference>
<dbReference type="Pfam" id="PF00561">
    <property type="entry name" value="Abhydrolase_1"/>
    <property type="match status" value="1"/>
</dbReference>
<dbReference type="EMBL" id="SHKL01000001">
    <property type="protein sequence ID" value="RZT86611.1"/>
    <property type="molecule type" value="Genomic_DNA"/>
</dbReference>
<gene>
    <name evidence="3" type="ORF">EV383_3508</name>
</gene>
<organism evidence="3 4">
    <name type="scientific">Pseudonocardia sediminis</name>
    <dbReference type="NCBI Taxonomy" id="1397368"/>
    <lineage>
        <taxon>Bacteria</taxon>
        <taxon>Bacillati</taxon>
        <taxon>Actinomycetota</taxon>
        <taxon>Actinomycetes</taxon>
        <taxon>Pseudonocardiales</taxon>
        <taxon>Pseudonocardiaceae</taxon>
        <taxon>Pseudonocardia</taxon>
    </lineage>
</organism>
<keyword evidence="1" id="KW-0378">Hydrolase</keyword>